<reference evidence="2 3" key="1">
    <citation type="submission" date="2013-07" db="EMBL/GenBank/DDBJ databases">
        <title>Comparative Genomic and Metabolomic Analysis of Twelve Strains of Pseudoalteromonas luteoviolacea.</title>
        <authorList>
            <person name="Vynne N.G."/>
            <person name="Mansson M."/>
            <person name="Gram L."/>
        </authorList>
    </citation>
    <scope>NUCLEOTIDE SEQUENCE [LARGE SCALE GENOMIC DNA]</scope>
    <source>
        <strain evidence="2 3">DSM 6061</strain>
    </source>
</reference>
<gene>
    <name evidence="2" type="ORF">N475_25625</name>
</gene>
<sequence>MPYEHLNSFERKAIYYRYNSGESYRSIGRLLNRHHTT</sequence>
<evidence type="ECO:0000259" key="1">
    <source>
        <dbReference type="Pfam" id="PF13936"/>
    </source>
</evidence>
<dbReference type="PATRIC" id="fig|1365250.3.peg.424"/>
<dbReference type="Proteomes" id="UP000076643">
    <property type="component" value="Unassembled WGS sequence"/>
</dbReference>
<keyword evidence="3" id="KW-1185">Reference proteome</keyword>
<protein>
    <recommendedName>
        <fullName evidence="1">Transposase IS30-like HTH domain-containing protein</fullName>
    </recommendedName>
</protein>
<evidence type="ECO:0000313" key="2">
    <source>
        <dbReference type="EMBL" id="KZN46596.1"/>
    </source>
</evidence>
<proteinExistence type="predicted"/>
<comment type="caution">
    <text evidence="2">The sequence shown here is derived from an EMBL/GenBank/DDBJ whole genome shotgun (WGS) entry which is preliminary data.</text>
</comment>
<organism evidence="2 3">
    <name type="scientific">Pseudoalteromonas luteoviolacea DSM 6061</name>
    <dbReference type="NCBI Taxonomy" id="1365250"/>
    <lineage>
        <taxon>Bacteria</taxon>
        <taxon>Pseudomonadati</taxon>
        <taxon>Pseudomonadota</taxon>
        <taxon>Gammaproteobacteria</taxon>
        <taxon>Alteromonadales</taxon>
        <taxon>Pseudoalteromonadaceae</taxon>
        <taxon>Pseudoalteromonas</taxon>
    </lineage>
</organism>
<dbReference type="Pfam" id="PF13936">
    <property type="entry name" value="HTH_38"/>
    <property type="match status" value="1"/>
</dbReference>
<evidence type="ECO:0000313" key="3">
    <source>
        <dbReference type="Proteomes" id="UP000076643"/>
    </source>
</evidence>
<feature type="domain" description="Transposase IS30-like HTH" evidence="1">
    <location>
        <begin position="3"/>
        <end position="37"/>
    </location>
</feature>
<dbReference type="RefSeq" id="WP_227008493.1">
    <property type="nucleotide sequence ID" value="NZ_AQHB01000046.1"/>
</dbReference>
<accession>A0A167BIZ1</accession>
<dbReference type="InterPro" id="IPR025246">
    <property type="entry name" value="IS30-like_HTH"/>
</dbReference>
<dbReference type="AlphaFoldDB" id="A0A167BIZ1"/>
<dbReference type="EMBL" id="AUYB01000028">
    <property type="protein sequence ID" value="KZN46596.1"/>
    <property type="molecule type" value="Genomic_DNA"/>
</dbReference>
<name>A0A167BIZ1_9GAMM</name>